<name>A0A7U2FBX0_PHANO</name>
<keyword evidence="4" id="KW-1185">Reference proteome</keyword>
<dbReference type="EMBL" id="CP069035">
    <property type="protein sequence ID" value="QRD02431.1"/>
    <property type="molecule type" value="Genomic_DNA"/>
</dbReference>
<feature type="chain" id="PRO_5034761019" evidence="2">
    <location>
        <begin position="19"/>
        <end position="110"/>
    </location>
</feature>
<dbReference type="RefSeq" id="XP_001795791.1">
    <property type="nucleotide sequence ID" value="XM_001795739.1"/>
</dbReference>
<keyword evidence="2" id="KW-0732">Signal</keyword>
<accession>A0A7U2FBX0</accession>
<proteinExistence type="predicted"/>
<evidence type="ECO:0000313" key="4">
    <source>
        <dbReference type="Proteomes" id="UP000663193"/>
    </source>
</evidence>
<keyword evidence="1" id="KW-0812">Transmembrane</keyword>
<dbReference type="Proteomes" id="UP000663193">
    <property type="component" value="Chromosome 13"/>
</dbReference>
<protein>
    <submittedName>
        <fullName evidence="3">Uncharacterized protein</fullName>
    </submittedName>
</protein>
<dbReference type="VEuPathDB" id="FungiDB:JI435_053860"/>
<keyword evidence="1" id="KW-0472">Membrane</keyword>
<gene>
    <name evidence="3" type="ORF">JI435_053860</name>
</gene>
<feature type="signal peptide" evidence="2">
    <location>
        <begin position="1"/>
        <end position="18"/>
    </location>
</feature>
<evidence type="ECO:0000313" key="3">
    <source>
        <dbReference type="EMBL" id="QRD02431.1"/>
    </source>
</evidence>
<sequence>MAFFSLIVLPATTLVVHAVPVELDQVESTHSQGWNKEAIFTLVDVFLALLAIVVMVILALPSVRRWFTRARSDTELASMEGAAWEEYMEAKKKTLVLRKKWEESIRPRHA</sequence>
<dbReference type="AlphaFoldDB" id="A0A7U2FBX0"/>
<evidence type="ECO:0000256" key="1">
    <source>
        <dbReference type="SAM" id="Phobius"/>
    </source>
</evidence>
<reference evidence="4" key="1">
    <citation type="journal article" date="2021" name="BMC Genomics">
        <title>Chromosome-level genome assembly and manually-curated proteome of model necrotroph Parastagonospora nodorum Sn15 reveals a genome-wide trove of candidate effector homologs, and redundancy of virulence-related functions within an accessory chromosome.</title>
        <authorList>
            <person name="Bertazzoni S."/>
            <person name="Jones D.A.B."/>
            <person name="Phan H.T."/>
            <person name="Tan K.-C."/>
            <person name="Hane J.K."/>
        </authorList>
    </citation>
    <scope>NUCLEOTIDE SEQUENCE [LARGE SCALE GENOMIC DNA]</scope>
    <source>
        <strain evidence="4">SN15 / ATCC MYA-4574 / FGSC 10173)</strain>
    </source>
</reference>
<dbReference type="KEGG" id="pno:SNOG_05386"/>
<keyword evidence="1" id="KW-1133">Transmembrane helix</keyword>
<evidence type="ECO:0000256" key="2">
    <source>
        <dbReference type="SAM" id="SignalP"/>
    </source>
</evidence>
<feature type="transmembrane region" description="Helical" evidence="1">
    <location>
        <begin position="38"/>
        <end position="60"/>
    </location>
</feature>
<organism evidence="3 4">
    <name type="scientific">Phaeosphaeria nodorum (strain SN15 / ATCC MYA-4574 / FGSC 10173)</name>
    <name type="common">Glume blotch fungus</name>
    <name type="synonym">Parastagonospora nodorum</name>
    <dbReference type="NCBI Taxonomy" id="321614"/>
    <lineage>
        <taxon>Eukaryota</taxon>
        <taxon>Fungi</taxon>
        <taxon>Dikarya</taxon>
        <taxon>Ascomycota</taxon>
        <taxon>Pezizomycotina</taxon>
        <taxon>Dothideomycetes</taxon>
        <taxon>Pleosporomycetidae</taxon>
        <taxon>Pleosporales</taxon>
        <taxon>Pleosporineae</taxon>
        <taxon>Phaeosphaeriaceae</taxon>
        <taxon>Parastagonospora</taxon>
    </lineage>
</organism>